<proteinExistence type="predicted"/>
<gene>
    <name evidence="1" type="ORF">NBR_LOCUS16061</name>
</gene>
<protein>
    <submittedName>
        <fullName evidence="3">PPC domain-containing protein</fullName>
    </submittedName>
</protein>
<reference evidence="3" key="1">
    <citation type="submission" date="2017-02" db="UniProtKB">
        <authorList>
            <consortium name="WormBaseParasite"/>
        </authorList>
    </citation>
    <scope>IDENTIFICATION</scope>
</reference>
<evidence type="ECO:0000313" key="2">
    <source>
        <dbReference type="Proteomes" id="UP000271162"/>
    </source>
</evidence>
<accession>A0A0N4YGV7</accession>
<sequence>MCIDNILLTASTPEEALANYRKSKEMFAKIGMNLREYVSNSEAVNRGIPPCDRAPGGKMKLLGARYDTVKDEFSIQTGALYRVSVLTFRDMSGTISPNSGEMKGFCGRADVDRSTVQVSLTAVARGPYTIVYNAAPMGYSR</sequence>
<name>A0A0N4YGV7_NIPBR</name>
<dbReference type="STRING" id="27835.A0A0N4YGV7"/>
<organism evidence="3">
    <name type="scientific">Nippostrongylus brasiliensis</name>
    <name type="common">Rat hookworm</name>
    <dbReference type="NCBI Taxonomy" id="27835"/>
    <lineage>
        <taxon>Eukaryota</taxon>
        <taxon>Metazoa</taxon>
        <taxon>Ecdysozoa</taxon>
        <taxon>Nematoda</taxon>
        <taxon>Chromadorea</taxon>
        <taxon>Rhabditida</taxon>
        <taxon>Rhabditina</taxon>
        <taxon>Rhabditomorpha</taxon>
        <taxon>Strongyloidea</taxon>
        <taxon>Heligmosomidae</taxon>
        <taxon>Nippostrongylus</taxon>
    </lineage>
</organism>
<evidence type="ECO:0000313" key="1">
    <source>
        <dbReference type="EMBL" id="VDL79655.1"/>
    </source>
</evidence>
<evidence type="ECO:0000313" key="3">
    <source>
        <dbReference type="WBParaSite" id="NBR_0001606001-mRNA-1"/>
    </source>
</evidence>
<reference evidence="1 2" key="2">
    <citation type="submission" date="2018-11" db="EMBL/GenBank/DDBJ databases">
        <authorList>
            <consortium name="Pathogen Informatics"/>
        </authorList>
    </citation>
    <scope>NUCLEOTIDE SEQUENCE [LARGE SCALE GENOMIC DNA]</scope>
</reference>
<dbReference type="WBParaSite" id="NBR_0001606001-mRNA-1">
    <property type="protein sequence ID" value="NBR_0001606001-mRNA-1"/>
    <property type="gene ID" value="NBR_0001606001"/>
</dbReference>
<keyword evidence="2" id="KW-1185">Reference proteome</keyword>
<dbReference type="Proteomes" id="UP000271162">
    <property type="component" value="Unassembled WGS sequence"/>
</dbReference>
<dbReference type="AlphaFoldDB" id="A0A0N4YGV7"/>
<dbReference type="EMBL" id="UYSL01022017">
    <property type="protein sequence ID" value="VDL79655.1"/>
    <property type="molecule type" value="Genomic_DNA"/>
</dbReference>